<keyword evidence="2" id="KW-1185">Reference proteome</keyword>
<comment type="caution">
    <text evidence="1">The sequence shown here is derived from an EMBL/GenBank/DDBJ whole genome shotgun (WGS) entry which is preliminary data.</text>
</comment>
<dbReference type="EMBL" id="BKAL01000011">
    <property type="protein sequence ID" value="GEP70147.1"/>
    <property type="molecule type" value="Genomic_DNA"/>
</dbReference>
<reference evidence="1 2" key="1">
    <citation type="submission" date="2019-07" db="EMBL/GenBank/DDBJ databases">
        <title>Whole genome shotgun sequence of Cellulomonas soli NBRC 109434.</title>
        <authorList>
            <person name="Hosoyama A."/>
            <person name="Uohara A."/>
            <person name="Ohji S."/>
            <person name="Ichikawa N."/>
        </authorList>
    </citation>
    <scope>NUCLEOTIDE SEQUENCE [LARGE SCALE GENOMIC DNA]</scope>
    <source>
        <strain evidence="1 2">NBRC 109434</strain>
    </source>
</reference>
<accession>A0A512PG08</accession>
<dbReference type="OrthoDB" id="4822498at2"/>
<evidence type="ECO:0000313" key="1">
    <source>
        <dbReference type="EMBL" id="GEP70147.1"/>
    </source>
</evidence>
<gene>
    <name evidence="1" type="ORF">CSO01_28620</name>
</gene>
<dbReference type="Proteomes" id="UP000321798">
    <property type="component" value="Unassembled WGS sequence"/>
</dbReference>
<sequence length="121" mass="13093">MSTPGNVPPQAAALHTEALRLGLEDGVDFGVAFLTAQVGSEAILFTGTREGFVVLYQDCDDVRPLFGSPGFDEAARAFLEEASWLAASRGRGPYAGRTRPTGTETWTLDQLTDAFARRTRR</sequence>
<evidence type="ECO:0000313" key="2">
    <source>
        <dbReference type="Proteomes" id="UP000321798"/>
    </source>
</evidence>
<organism evidence="1 2">
    <name type="scientific">Cellulomonas soli</name>
    <dbReference type="NCBI Taxonomy" id="931535"/>
    <lineage>
        <taxon>Bacteria</taxon>
        <taxon>Bacillati</taxon>
        <taxon>Actinomycetota</taxon>
        <taxon>Actinomycetes</taxon>
        <taxon>Micrococcales</taxon>
        <taxon>Cellulomonadaceae</taxon>
        <taxon>Cellulomonas</taxon>
    </lineage>
</organism>
<name>A0A512PG08_9CELL</name>
<dbReference type="RefSeq" id="WP_146953940.1">
    <property type="nucleotide sequence ID" value="NZ_BAABBJ010000014.1"/>
</dbReference>
<protein>
    <recommendedName>
        <fullName evidence="3">Immunity protein 63 domain-containing protein</fullName>
    </recommendedName>
</protein>
<proteinExistence type="predicted"/>
<dbReference type="AlphaFoldDB" id="A0A512PG08"/>
<evidence type="ECO:0008006" key="3">
    <source>
        <dbReference type="Google" id="ProtNLM"/>
    </source>
</evidence>